<gene>
    <name evidence="5" type="ORF">SPPG_07691</name>
</gene>
<evidence type="ECO:0000256" key="2">
    <source>
        <dbReference type="PROSITE-ProRule" id="PRU00706"/>
    </source>
</evidence>
<evidence type="ECO:0000256" key="3">
    <source>
        <dbReference type="SAM" id="MobiDB-lite"/>
    </source>
</evidence>
<feature type="region of interest" description="Disordered" evidence="3">
    <location>
        <begin position="251"/>
        <end position="304"/>
    </location>
</feature>
<dbReference type="GeneID" id="27690888"/>
<dbReference type="Gene3D" id="3.30.70.141">
    <property type="entry name" value="Nucleoside diphosphate kinase-like domain"/>
    <property type="match status" value="1"/>
</dbReference>
<dbReference type="InterPro" id="IPR036850">
    <property type="entry name" value="NDK-like_dom_sf"/>
</dbReference>
<dbReference type="SUPFAM" id="SSF54919">
    <property type="entry name" value="Nucleoside diphosphate kinase, NDK"/>
    <property type="match status" value="1"/>
</dbReference>
<feature type="region of interest" description="Disordered" evidence="3">
    <location>
        <begin position="867"/>
        <end position="893"/>
    </location>
</feature>
<dbReference type="OrthoDB" id="2162449at2759"/>
<accession>A0A0L0H7B4</accession>
<feature type="region of interest" description="Disordered" evidence="3">
    <location>
        <begin position="176"/>
        <end position="222"/>
    </location>
</feature>
<name>A0A0L0H7B4_SPIPD</name>
<comment type="caution">
    <text evidence="2">Lacks conserved residue(s) required for the propagation of feature annotation.</text>
</comment>
<feature type="compositionally biased region" description="Basic residues" evidence="3">
    <location>
        <begin position="197"/>
        <end position="209"/>
    </location>
</feature>
<dbReference type="VEuPathDB" id="FungiDB:SPPG_07691"/>
<feature type="compositionally biased region" description="Basic residues" evidence="3">
    <location>
        <begin position="263"/>
        <end position="275"/>
    </location>
</feature>
<proteinExistence type="inferred from homology"/>
<dbReference type="EMBL" id="KQ257466">
    <property type="protein sequence ID" value="KNC96859.1"/>
    <property type="molecule type" value="Genomic_DNA"/>
</dbReference>
<feature type="compositionally biased region" description="Low complexity" evidence="3">
    <location>
        <begin position="867"/>
        <end position="879"/>
    </location>
</feature>
<dbReference type="Pfam" id="PF00334">
    <property type="entry name" value="NDK"/>
    <property type="match status" value="1"/>
</dbReference>
<protein>
    <recommendedName>
        <fullName evidence="1">Nucleoside diphosphate kinase</fullName>
    </recommendedName>
</protein>
<organism evidence="5 6">
    <name type="scientific">Spizellomyces punctatus (strain DAOM BR117)</name>
    <dbReference type="NCBI Taxonomy" id="645134"/>
    <lineage>
        <taxon>Eukaryota</taxon>
        <taxon>Fungi</taxon>
        <taxon>Fungi incertae sedis</taxon>
        <taxon>Chytridiomycota</taxon>
        <taxon>Chytridiomycota incertae sedis</taxon>
        <taxon>Chytridiomycetes</taxon>
        <taxon>Spizellomycetales</taxon>
        <taxon>Spizellomycetaceae</taxon>
        <taxon>Spizellomyces</taxon>
    </lineage>
</organism>
<feature type="region of interest" description="Disordered" evidence="3">
    <location>
        <begin position="1"/>
        <end position="88"/>
    </location>
</feature>
<dbReference type="AlphaFoldDB" id="A0A0L0H7B4"/>
<feature type="compositionally biased region" description="Basic and acidic residues" evidence="3">
    <location>
        <begin position="1"/>
        <end position="10"/>
    </location>
</feature>
<comment type="similarity">
    <text evidence="2">Belongs to the NDK family.</text>
</comment>
<dbReference type="Proteomes" id="UP000053201">
    <property type="component" value="Unassembled WGS sequence"/>
</dbReference>
<feature type="domain" description="Nucleoside diphosphate kinase-like" evidence="4">
    <location>
        <begin position="688"/>
        <end position="784"/>
    </location>
</feature>
<evidence type="ECO:0000259" key="4">
    <source>
        <dbReference type="Pfam" id="PF00334"/>
    </source>
</evidence>
<evidence type="ECO:0000313" key="6">
    <source>
        <dbReference type="Proteomes" id="UP000053201"/>
    </source>
</evidence>
<feature type="compositionally biased region" description="Basic and acidic residues" evidence="3">
    <location>
        <begin position="213"/>
        <end position="222"/>
    </location>
</feature>
<feature type="compositionally biased region" description="Basic residues" evidence="3">
    <location>
        <begin position="961"/>
        <end position="971"/>
    </location>
</feature>
<keyword evidence="6" id="KW-1185">Reference proteome</keyword>
<dbReference type="RefSeq" id="XP_016604899.1">
    <property type="nucleotide sequence ID" value="XM_016755847.1"/>
</dbReference>
<evidence type="ECO:0000256" key="1">
    <source>
        <dbReference type="ARBA" id="ARBA00017632"/>
    </source>
</evidence>
<evidence type="ECO:0000313" key="5">
    <source>
        <dbReference type="EMBL" id="KNC96859.1"/>
    </source>
</evidence>
<dbReference type="PROSITE" id="PS51374">
    <property type="entry name" value="NDPK_LIKE"/>
    <property type="match status" value="1"/>
</dbReference>
<dbReference type="InterPro" id="IPR034907">
    <property type="entry name" value="NDK-like_dom"/>
</dbReference>
<feature type="compositionally biased region" description="Low complexity" evidence="3">
    <location>
        <begin position="276"/>
        <end position="295"/>
    </location>
</feature>
<feature type="compositionally biased region" description="Low complexity" evidence="3">
    <location>
        <begin position="27"/>
        <end position="36"/>
    </location>
</feature>
<feature type="region of interest" description="Disordered" evidence="3">
    <location>
        <begin position="931"/>
        <end position="975"/>
    </location>
</feature>
<reference evidence="5 6" key="1">
    <citation type="submission" date="2009-08" db="EMBL/GenBank/DDBJ databases">
        <title>The Genome Sequence of Spizellomyces punctatus strain DAOM BR117.</title>
        <authorList>
            <consortium name="The Broad Institute Genome Sequencing Platform"/>
            <person name="Russ C."/>
            <person name="Cuomo C."/>
            <person name="Shea T."/>
            <person name="Young S.K."/>
            <person name="Zeng Q."/>
            <person name="Koehrsen M."/>
            <person name="Haas B."/>
            <person name="Borodovsky M."/>
            <person name="Guigo R."/>
            <person name="Alvarado L."/>
            <person name="Berlin A."/>
            <person name="Bochicchio J."/>
            <person name="Borenstein D."/>
            <person name="Chapman S."/>
            <person name="Chen Z."/>
            <person name="Engels R."/>
            <person name="Freedman E."/>
            <person name="Gellesch M."/>
            <person name="Goldberg J."/>
            <person name="Griggs A."/>
            <person name="Gujja S."/>
            <person name="Heiman D."/>
            <person name="Hepburn T."/>
            <person name="Howarth C."/>
            <person name="Jen D."/>
            <person name="Larson L."/>
            <person name="Lewis B."/>
            <person name="Mehta T."/>
            <person name="Park D."/>
            <person name="Pearson M."/>
            <person name="Roberts A."/>
            <person name="Saif S."/>
            <person name="Shenoy N."/>
            <person name="Sisk P."/>
            <person name="Stolte C."/>
            <person name="Sykes S."/>
            <person name="Thomson T."/>
            <person name="Walk T."/>
            <person name="White J."/>
            <person name="Yandava C."/>
            <person name="Burger G."/>
            <person name="Gray M.W."/>
            <person name="Holland P.W.H."/>
            <person name="King N."/>
            <person name="Lang F.B.F."/>
            <person name="Roger A.J."/>
            <person name="Ruiz-Trillo I."/>
            <person name="Lander E."/>
            <person name="Nusbaum C."/>
        </authorList>
    </citation>
    <scope>NUCLEOTIDE SEQUENCE [LARGE SCALE GENOMIC DNA]</scope>
    <source>
        <strain evidence="5 6">DAOM BR117</strain>
    </source>
</reference>
<dbReference type="InParanoid" id="A0A0L0H7B4"/>
<sequence length="1134" mass="127437">MPFHTTERRIYPRHKVNGISVVPRPPSSTSSSPTSSQESGDWNFADDRSFSDSTDPILRDDDPWLRSRSGYKPQETVTTLPRPSVPPPSTILPFHWDIDLANAARRTQRDLDAAHRFQEYKKFKTFPPNTRNVFETTRSSREFERFLPTDSPSFPAVELLKETDFESILRRARENHLGEQQAPSNSPDVPASDATQKKKRKKKPKKKKSSINMDEKAKEVCEDKTPRIDATVVDHTDASATSVAAAAAEPTLVAPQTAENNSVKRKPSFPSHARKSSFSDVRRSSVSSKGSTTCSPTPAPKTMEGAAPLAQADLGSDIHSLTISPMVPSALYGPLLEEVMSLGYELEGISRRSEYFGNLERTYKQGLRRPMGTDDWRQDLKSVTNFSFLLQLSKKPGGVPLSAARCLESLRAFLMRAVQSPGLTAAEREGLTNLTADDLFHVSREVRTKNAAASPDTTERRLPPREKAELRISRAEVFYSDPELPQAVFIAARMSFATPIMKKLLEATNRFELLGLKYLKDLSVDHAKYLTPYEVGDVKWHPSLEKITQKGQDGQGWVMMVVRKSNGFERVEEIVGSYLKSYLSISDSVDTEGPKLGRRRRGVSQKATDVPSINEPELFDPLEALRLNVLVSPNVEACYNQITIFFRDSELVPGGTQTWEDRQYHPQWYLHDPYIGKTLLEHAPFLTTICVVKASLFPHLGRIINRMRKEDFDIAGLKVTRMNYHTARKMLAHDEDAIRHGPEVLDRFYHELTEGPVAVFMLQRTNAVKRWLDVMSDIRKNSKTPSSESLFQGGIFASTSHRLAHAHRIALFPEGPTLRLRYWRGRDRFEKSLHPTDLITETPRYPRTLTSNRRRDSYFMEQIREPTLATSASSRSSMASPPPTPVSEMEQKDPPELVCVTLLPAHLKTDDTYRSWGAILDALLLESKKGADGSEDGFGDVASDSGSAKPGGGNEQERQKRSGGKKRRKQKKEKEMVAVLEESDGMMEPRPSSPDIPAPRLVACRYVVCGESAITEWQKFCPQWDPNVASSEVASWSERLKTEQGTTVITDDAPPWKLMQRGACLAVALEADRCAERVQAIIDRLPEYHRRCVTYTTTCDEACGQLPIFFGELFDSFYRIALERKPSVSEGVMG</sequence>